<protein>
    <recommendedName>
        <fullName evidence="1">DUF8212 domain-containing protein</fullName>
    </recommendedName>
</protein>
<dbReference type="Proteomes" id="UP001274830">
    <property type="component" value="Unassembled WGS sequence"/>
</dbReference>
<sequence length="545" mass="61669">MLNATVLNGPGLILTTGKFFKLTKTDFRCCIDKTSSAELSEAINSMFRWYQNAVVCYAFLSDVPNCVDISAVDSPFAKSRWFTRGWTLQELIAPSNLIFFSKDWEQLGTKAMIHAVLSTISGIEKDFLSSENLELASAAKKMSWAASRKTSRTEDMAYCLLGIFDLNMPLIYGEGKKAFRRLQEELLKSRPGDHTIFAWGTIVSSPSIKITNLGLYLDEEPVPLAQSTTYQPLLSLLAESPQDFASSGGFSPLPLSSVFYRGGTQLASFPVVVDGGVRLDLPVVDAFDSIYHWKSPEIEQIRTARVVALLCYHETNRNSFLKIPVQRWGTEYFGRTREMMIESDPTKYNVFRNRQTITVATERRPLLHTGDAISRRHLFPRSSLCEGSVSEFADTSNDDAIIEARKFRAYPWFGYFYGVQDLGGKHGFAIRFSRTAKVSEFGDALLVELIPASIGGDDDDPYFDNLEMRWWDPMEMQDAKSVHSHIMRIPFDKWELNAKPFPAISIKAERMPLDVSQSYVDVLDIVVWPVRDSNDRFRTLSIIDR</sequence>
<dbReference type="EMBL" id="JAUTXT010000012">
    <property type="protein sequence ID" value="KAK3675898.1"/>
    <property type="molecule type" value="Genomic_DNA"/>
</dbReference>
<keyword evidence="3" id="KW-1185">Reference proteome</keyword>
<accession>A0AAE1C2R4</accession>
<proteinExistence type="predicted"/>
<gene>
    <name evidence="2" type="ORF">LTR78_004090</name>
</gene>
<dbReference type="AlphaFoldDB" id="A0AAE1C2R4"/>
<dbReference type="Pfam" id="PF26640">
    <property type="entry name" value="DUF8212"/>
    <property type="match status" value="1"/>
</dbReference>
<reference evidence="2" key="1">
    <citation type="submission" date="2023-07" db="EMBL/GenBank/DDBJ databases">
        <title>Black Yeasts Isolated from many extreme environments.</title>
        <authorList>
            <person name="Coleine C."/>
            <person name="Stajich J.E."/>
            <person name="Selbmann L."/>
        </authorList>
    </citation>
    <scope>NUCLEOTIDE SEQUENCE</scope>
    <source>
        <strain evidence="2">CCFEE 5485</strain>
    </source>
</reference>
<organism evidence="2 3">
    <name type="scientific">Recurvomyces mirabilis</name>
    <dbReference type="NCBI Taxonomy" id="574656"/>
    <lineage>
        <taxon>Eukaryota</taxon>
        <taxon>Fungi</taxon>
        <taxon>Dikarya</taxon>
        <taxon>Ascomycota</taxon>
        <taxon>Pezizomycotina</taxon>
        <taxon>Dothideomycetes</taxon>
        <taxon>Dothideomycetidae</taxon>
        <taxon>Mycosphaerellales</taxon>
        <taxon>Teratosphaeriaceae</taxon>
        <taxon>Recurvomyces</taxon>
    </lineage>
</organism>
<evidence type="ECO:0000313" key="2">
    <source>
        <dbReference type="EMBL" id="KAK3675898.1"/>
    </source>
</evidence>
<dbReference type="InterPro" id="IPR058525">
    <property type="entry name" value="DUF8212"/>
</dbReference>
<name>A0AAE1C2R4_9PEZI</name>
<evidence type="ECO:0000259" key="1">
    <source>
        <dbReference type="Pfam" id="PF26640"/>
    </source>
</evidence>
<feature type="domain" description="DUF8212" evidence="1">
    <location>
        <begin position="177"/>
        <end position="321"/>
    </location>
</feature>
<dbReference type="PANTHER" id="PTHR10622:SF10">
    <property type="entry name" value="HET DOMAIN-CONTAINING PROTEIN"/>
    <property type="match status" value="1"/>
</dbReference>
<evidence type="ECO:0000313" key="3">
    <source>
        <dbReference type="Proteomes" id="UP001274830"/>
    </source>
</evidence>
<comment type="caution">
    <text evidence="2">The sequence shown here is derived from an EMBL/GenBank/DDBJ whole genome shotgun (WGS) entry which is preliminary data.</text>
</comment>
<dbReference type="PANTHER" id="PTHR10622">
    <property type="entry name" value="HET DOMAIN-CONTAINING PROTEIN"/>
    <property type="match status" value="1"/>
</dbReference>